<proteinExistence type="predicted"/>
<evidence type="ECO:0000313" key="2">
    <source>
        <dbReference type="Proteomes" id="UP000434172"/>
    </source>
</evidence>
<organism evidence="1 2">
    <name type="scientific">Colletotrichum asianum</name>
    <dbReference type="NCBI Taxonomy" id="702518"/>
    <lineage>
        <taxon>Eukaryota</taxon>
        <taxon>Fungi</taxon>
        <taxon>Dikarya</taxon>
        <taxon>Ascomycota</taxon>
        <taxon>Pezizomycotina</taxon>
        <taxon>Sordariomycetes</taxon>
        <taxon>Hypocreomycetidae</taxon>
        <taxon>Glomerellales</taxon>
        <taxon>Glomerellaceae</taxon>
        <taxon>Colletotrichum</taxon>
        <taxon>Colletotrichum gloeosporioides species complex</taxon>
    </lineage>
</organism>
<keyword evidence="2" id="KW-1185">Reference proteome</keyword>
<dbReference type="OrthoDB" id="4814323at2759"/>
<sequence>MDRTSELTFIHRQIVPRDDRRPKPSRAFIKVGMMNSLQHAVIPDGNERPGVAPARKTLFTPLPSEVLFEMIDAIFKCNGPLSWKDILAFVTSTPEIQLVFREYRTMFLRRHLSGTPKTLGSPSDFVARYTDGRDTSQYSEDHGRWFWKICKPLSQVYNLLDLPGDIKTRLGLGDWHCSPRNKDDFVALFSTTPSWDPKALIDYDNHAALWRERSVPSRKNVDEIPFLRRLTLPELEALEDIWHWLGFFYVRIIADEGLHHLARGQDGSYLARVEKFCFVIHWLCERGLELLCRVIGASPEGRREVLRDAINVAYQMKYDRGYTFYRNFVLNEGIWSEIFHRMRFTAGADAEEELKKHKRYLELWHRQWVAACEPGELRRHLTIAQAQMLLVNHGVSADELSDAELSAFLLNPAPAAARRQRSIATYASYNATAGEES</sequence>
<dbReference type="EMBL" id="WOWK01000088">
    <property type="protein sequence ID" value="KAF0319962.1"/>
    <property type="molecule type" value="Genomic_DNA"/>
</dbReference>
<dbReference type="AlphaFoldDB" id="A0A8H3W634"/>
<reference evidence="1 2" key="1">
    <citation type="submission" date="2019-12" db="EMBL/GenBank/DDBJ databases">
        <title>A genome sequence resource for the geographically widespread anthracnose pathogen Colletotrichum asianum.</title>
        <authorList>
            <person name="Meng Y."/>
        </authorList>
    </citation>
    <scope>NUCLEOTIDE SEQUENCE [LARGE SCALE GENOMIC DNA]</scope>
    <source>
        <strain evidence="1 2">ICMP 18580</strain>
    </source>
</reference>
<accession>A0A8H3W634</accession>
<name>A0A8H3W634_9PEZI</name>
<dbReference type="Proteomes" id="UP000434172">
    <property type="component" value="Unassembled WGS sequence"/>
</dbReference>
<evidence type="ECO:0000313" key="1">
    <source>
        <dbReference type="EMBL" id="KAF0319962.1"/>
    </source>
</evidence>
<gene>
    <name evidence="1" type="ORF">GQ607_012730</name>
</gene>
<comment type="caution">
    <text evidence="1">The sequence shown here is derived from an EMBL/GenBank/DDBJ whole genome shotgun (WGS) entry which is preliminary data.</text>
</comment>
<protein>
    <submittedName>
        <fullName evidence="1">Uncharacterized protein</fullName>
    </submittedName>
</protein>